<accession>A0A1W0VX22</accession>
<evidence type="ECO:0000313" key="2">
    <source>
        <dbReference type="Proteomes" id="UP000000768"/>
    </source>
</evidence>
<dbReference type="EMBL" id="CM000762">
    <property type="protein sequence ID" value="OQU86661.1"/>
    <property type="molecule type" value="Genomic_DNA"/>
</dbReference>
<name>A0A1W0VX22_SORBI</name>
<keyword evidence="2" id="KW-1185">Reference proteome</keyword>
<dbReference type="Proteomes" id="UP000000768">
    <property type="component" value="Chromosome 3"/>
</dbReference>
<dbReference type="InParanoid" id="A0A1W0VX22"/>
<dbReference type="AlphaFoldDB" id="A0A1W0VX22"/>
<gene>
    <name evidence="1" type="ORF">SORBI_3003G123950</name>
</gene>
<proteinExistence type="predicted"/>
<sequence length="223" mass="24647">MNHSDCFLSFSLLTHSNPTIRVACMVLVVAQPSASHKETHLGPRATSARDQRNRGLPRLRNVHQRDRRLLLTWGSAAVPTAAMQFNKITVRPLPCAIEITGAATVQSSKIAVRNRRAVQRVRSSFALSTLAAVQSSVQPIPPYRLRDVRCPPPSSLFALAYGHPLCPSCRAAAHREFETPPAAAILSGRRKHGRRRQGLDVLCMNIQKIHVVDTNLTQPDYDP</sequence>
<dbReference type="Gramene" id="OQU86661">
    <property type="protein sequence ID" value="OQU86661"/>
    <property type="gene ID" value="SORBI_3003G123950"/>
</dbReference>
<evidence type="ECO:0000313" key="1">
    <source>
        <dbReference type="EMBL" id="OQU86661.1"/>
    </source>
</evidence>
<organism evidence="1 2">
    <name type="scientific">Sorghum bicolor</name>
    <name type="common">Sorghum</name>
    <name type="synonym">Sorghum vulgare</name>
    <dbReference type="NCBI Taxonomy" id="4558"/>
    <lineage>
        <taxon>Eukaryota</taxon>
        <taxon>Viridiplantae</taxon>
        <taxon>Streptophyta</taxon>
        <taxon>Embryophyta</taxon>
        <taxon>Tracheophyta</taxon>
        <taxon>Spermatophyta</taxon>
        <taxon>Magnoliopsida</taxon>
        <taxon>Liliopsida</taxon>
        <taxon>Poales</taxon>
        <taxon>Poaceae</taxon>
        <taxon>PACMAD clade</taxon>
        <taxon>Panicoideae</taxon>
        <taxon>Andropogonodae</taxon>
        <taxon>Andropogoneae</taxon>
        <taxon>Sorghinae</taxon>
        <taxon>Sorghum</taxon>
    </lineage>
</organism>
<reference evidence="1 2" key="1">
    <citation type="journal article" date="2009" name="Nature">
        <title>The Sorghum bicolor genome and the diversification of grasses.</title>
        <authorList>
            <person name="Paterson A.H."/>
            <person name="Bowers J.E."/>
            <person name="Bruggmann R."/>
            <person name="Dubchak I."/>
            <person name="Grimwood J."/>
            <person name="Gundlach H."/>
            <person name="Haberer G."/>
            <person name="Hellsten U."/>
            <person name="Mitros T."/>
            <person name="Poliakov A."/>
            <person name="Schmutz J."/>
            <person name="Spannagl M."/>
            <person name="Tang H."/>
            <person name="Wang X."/>
            <person name="Wicker T."/>
            <person name="Bharti A.K."/>
            <person name="Chapman J."/>
            <person name="Feltus F.A."/>
            <person name="Gowik U."/>
            <person name="Grigoriev I.V."/>
            <person name="Lyons E."/>
            <person name="Maher C.A."/>
            <person name="Martis M."/>
            <person name="Narechania A."/>
            <person name="Otillar R.P."/>
            <person name="Penning B.W."/>
            <person name="Salamov A.A."/>
            <person name="Wang Y."/>
            <person name="Zhang L."/>
            <person name="Carpita N.C."/>
            <person name="Freeling M."/>
            <person name="Gingle A.R."/>
            <person name="Hash C.T."/>
            <person name="Keller B."/>
            <person name="Klein P."/>
            <person name="Kresovich S."/>
            <person name="McCann M.C."/>
            <person name="Ming R."/>
            <person name="Peterson D.G."/>
            <person name="Mehboob-ur-Rahman"/>
            <person name="Ware D."/>
            <person name="Westhoff P."/>
            <person name="Mayer K.F."/>
            <person name="Messing J."/>
            <person name="Rokhsar D.S."/>
        </authorList>
    </citation>
    <scope>NUCLEOTIDE SEQUENCE [LARGE SCALE GENOMIC DNA]</scope>
    <source>
        <strain evidence="2">cv. BTx623</strain>
    </source>
</reference>
<protein>
    <submittedName>
        <fullName evidence="1">Uncharacterized protein</fullName>
    </submittedName>
</protein>
<reference evidence="2" key="2">
    <citation type="journal article" date="2018" name="Plant J.">
        <title>The Sorghum bicolor reference genome: improved assembly, gene annotations, a transcriptome atlas, and signatures of genome organization.</title>
        <authorList>
            <person name="McCormick R.F."/>
            <person name="Truong S.K."/>
            <person name="Sreedasyam A."/>
            <person name="Jenkins J."/>
            <person name="Shu S."/>
            <person name="Sims D."/>
            <person name="Kennedy M."/>
            <person name="Amirebrahimi M."/>
            <person name="Weers B.D."/>
            <person name="McKinley B."/>
            <person name="Mattison A."/>
            <person name="Morishige D.T."/>
            <person name="Grimwood J."/>
            <person name="Schmutz J."/>
            <person name="Mullet J.E."/>
        </authorList>
    </citation>
    <scope>NUCLEOTIDE SEQUENCE [LARGE SCALE GENOMIC DNA]</scope>
    <source>
        <strain evidence="2">cv. BTx623</strain>
    </source>
</reference>